<dbReference type="OrthoDB" id="912333at2759"/>
<organism evidence="2 3">
    <name type="scientific">Nyssa sinensis</name>
    <dbReference type="NCBI Taxonomy" id="561372"/>
    <lineage>
        <taxon>Eukaryota</taxon>
        <taxon>Viridiplantae</taxon>
        <taxon>Streptophyta</taxon>
        <taxon>Embryophyta</taxon>
        <taxon>Tracheophyta</taxon>
        <taxon>Spermatophyta</taxon>
        <taxon>Magnoliopsida</taxon>
        <taxon>eudicotyledons</taxon>
        <taxon>Gunneridae</taxon>
        <taxon>Pentapetalae</taxon>
        <taxon>asterids</taxon>
        <taxon>Cornales</taxon>
        <taxon>Nyssaceae</taxon>
        <taxon>Nyssa</taxon>
    </lineage>
</organism>
<dbReference type="GO" id="GO:0030688">
    <property type="term" value="C:preribosome, small subunit precursor"/>
    <property type="evidence" value="ECO:0007669"/>
    <property type="project" value="TreeGrafter"/>
</dbReference>
<dbReference type="GO" id="GO:0030490">
    <property type="term" value="P:maturation of SSU-rRNA"/>
    <property type="evidence" value="ECO:0007669"/>
    <property type="project" value="TreeGrafter"/>
</dbReference>
<dbReference type="Proteomes" id="UP000325577">
    <property type="component" value="Linkage Group LG5"/>
</dbReference>
<dbReference type="PANTHER" id="PTHR12814">
    <property type="entry name" value="RNA-BINDING PROTEIN NOB1"/>
    <property type="match status" value="1"/>
</dbReference>
<dbReference type="EMBL" id="CM018048">
    <property type="protein sequence ID" value="KAA8520816.1"/>
    <property type="molecule type" value="Genomic_DNA"/>
</dbReference>
<feature type="compositionally biased region" description="Basic and acidic residues" evidence="1">
    <location>
        <begin position="170"/>
        <end position="184"/>
    </location>
</feature>
<proteinExistence type="predicted"/>
<accession>A0A5J4ZSP4</accession>
<protein>
    <submittedName>
        <fullName evidence="2">Uncharacterized protein</fullName>
    </submittedName>
</protein>
<dbReference type="AlphaFoldDB" id="A0A5J4ZSP4"/>
<name>A0A5J4ZSP4_9ASTE</name>
<evidence type="ECO:0000256" key="1">
    <source>
        <dbReference type="SAM" id="MobiDB-lite"/>
    </source>
</evidence>
<evidence type="ECO:0000313" key="3">
    <source>
        <dbReference type="Proteomes" id="UP000325577"/>
    </source>
</evidence>
<evidence type="ECO:0000313" key="2">
    <source>
        <dbReference type="EMBL" id="KAA8520816.1"/>
    </source>
</evidence>
<sequence length="206" mass="23714">MFYLLHLPKKRLRDSSFNWDKWLTFYAFLPSITVLNFARAIGDLQTLLDVDLKLFALNYTLEAQIHGTKHLRDSPPPIHTVNFKRLPEKDMLGWGFNVPNLEEWEALEQEVEDESNPNSRILPRKALTLNVISTNHHHGTEDGSMGNGAEPQSRNQEDGNGSFRKPRRYLPKEKEINIEGKKMVADGIDTSQGQFDDNEENQNIEI</sequence>
<dbReference type="InterPro" id="IPR039907">
    <property type="entry name" value="NOB1"/>
</dbReference>
<feature type="region of interest" description="Disordered" evidence="1">
    <location>
        <begin position="135"/>
        <end position="206"/>
    </location>
</feature>
<gene>
    <name evidence="2" type="ORF">F0562_011489</name>
</gene>
<feature type="compositionally biased region" description="Acidic residues" evidence="1">
    <location>
        <begin position="196"/>
        <end position="206"/>
    </location>
</feature>
<dbReference type="GO" id="GO:0004521">
    <property type="term" value="F:RNA endonuclease activity"/>
    <property type="evidence" value="ECO:0007669"/>
    <property type="project" value="TreeGrafter"/>
</dbReference>
<dbReference type="PANTHER" id="PTHR12814:SF2">
    <property type="entry name" value="RNA-BINDING PROTEIN NOB1"/>
    <property type="match status" value="1"/>
</dbReference>
<keyword evidence="3" id="KW-1185">Reference proteome</keyword>
<reference evidence="2 3" key="1">
    <citation type="submission" date="2019-09" db="EMBL/GenBank/DDBJ databases">
        <title>A chromosome-level genome assembly of the Chinese tupelo Nyssa sinensis.</title>
        <authorList>
            <person name="Yang X."/>
            <person name="Kang M."/>
            <person name="Yang Y."/>
            <person name="Xiong H."/>
            <person name="Wang M."/>
            <person name="Zhang Z."/>
            <person name="Wang Z."/>
            <person name="Wu H."/>
            <person name="Ma T."/>
            <person name="Liu J."/>
            <person name="Xi Z."/>
        </authorList>
    </citation>
    <scope>NUCLEOTIDE SEQUENCE [LARGE SCALE GENOMIC DNA]</scope>
    <source>
        <strain evidence="2">J267</strain>
        <tissue evidence="2">Leaf</tissue>
    </source>
</reference>